<dbReference type="RefSeq" id="WP_094325752.1">
    <property type="nucleotide sequence ID" value="NZ_CP022347.1"/>
</dbReference>
<sequence length="316" mass="35830">MRILISGGAGFIGSNLALSLQDEHEILIIDKMQGAEYFENGNLKSLGHFKNLLDFHGSLFVADICDEIFLEKIKDFKPDVIFHKAAISDTTVYNQNEVLKTNLNNFEALIKLCIDLNIKLIYASSASVYGDAKSPQTVDIDERPKNPYAFSKLMMDRLCQRYEKELHIVGLRYFNVYGEGEFYKGKTASTILQFALQILSNKAPRLFEGSDKIYRDFVYIKDVVNANLMALDAKSGIYNVGSGVARSFQDIADILQKELETNFACEYFANPYTKNYQFHTQAKLDKSFAYEPKFSLESGISSYLPHIKLFAKENNA</sequence>
<dbReference type="PANTHER" id="PTHR43103:SF3">
    <property type="entry name" value="ADP-L-GLYCERO-D-MANNO-HEPTOSE-6-EPIMERASE"/>
    <property type="match status" value="1"/>
</dbReference>
<feature type="domain" description="NAD-dependent epimerase/dehydratase" evidence="4">
    <location>
        <begin position="3"/>
        <end position="241"/>
    </location>
</feature>
<evidence type="ECO:0000256" key="3">
    <source>
        <dbReference type="ARBA" id="ARBA00023277"/>
    </source>
</evidence>
<dbReference type="Gene3D" id="3.90.25.10">
    <property type="entry name" value="UDP-galactose 4-epimerase, domain 1"/>
    <property type="match status" value="1"/>
</dbReference>
<reference evidence="5 6" key="1">
    <citation type="submission" date="2017-07" db="EMBL/GenBank/DDBJ databases">
        <title>Analysis of two Campylobacter avium genomes and identification of a novel hippuricase gene.</title>
        <authorList>
            <person name="Miller W.G."/>
            <person name="Chapman M.H."/>
            <person name="Yee E."/>
            <person name="Revez J."/>
            <person name="Bono J.L."/>
            <person name="Rossi M."/>
        </authorList>
    </citation>
    <scope>NUCLEOTIDE SEQUENCE [LARGE SCALE GENOMIC DNA]</scope>
    <source>
        <strain evidence="5 6">LMG 24591</strain>
    </source>
</reference>
<dbReference type="EMBL" id="CP022347">
    <property type="protein sequence ID" value="ASQ30956.1"/>
    <property type="molecule type" value="Genomic_DNA"/>
</dbReference>
<evidence type="ECO:0000259" key="4">
    <source>
        <dbReference type="Pfam" id="PF01370"/>
    </source>
</evidence>
<keyword evidence="2 5" id="KW-0413">Isomerase</keyword>
<dbReference type="InterPro" id="IPR036291">
    <property type="entry name" value="NAD(P)-bd_dom_sf"/>
</dbReference>
<evidence type="ECO:0000256" key="2">
    <source>
        <dbReference type="ARBA" id="ARBA00023235"/>
    </source>
</evidence>
<dbReference type="GO" id="GO:0005975">
    <property type="term" value="P:carbohydrate metabolic process"/>
    <property type="evidence" value="ECO:0007669"/>
    <property type="project" value="InterPro"/>
</dbReference>
<dbReference type="OrthoDB" id="9803010at2"/>
<evidence type="ECO:0000256" key="1">
    <source>
        <dbReference type="ARBA" id="ARBA00022857"/>
    </source>
</evidence>
<keyword evidence="1" id="KW-0521">NADP</keyword>
<dbReference type="PANTHER" id="PTHR43103">
    <property type="entry name" value="NUCLEOSIDE-DIPHOSPHATE-SUGAR EPIMERASE"/>
    <property type="match status" value="1"/>
</dbReference>
<protein>
    <submittedName>
        <fullName evidence="5">ADP-L-glycero-D-mannoheptose-6-epimerase</fullName>
        <ecNumber evidence="5">5.1.3.20</ecNumber>
    </submittedName>
</protein>
<name>A0A222MZC1_9BACT</name>
<evidence type="ECO:0000313" key="6">
    <source>
        <dbReference type="Proteomes" id="UP000201169"/>
    </source>
</evidence>
<dbReference type="InterPro" id="IPR011912">
    <property type="entry name" value="Heptose_epim"/>
</dbReference>
<accession>A0A222MZC1</accession>
<dbReference type="Gene3D" id="3.40.50.720">
    <property type="entry name" value="NAD(P)-binding Rossmann-like Domain"/>
    <property type="match status" value="1"/>
</dbReference>
<dbReference type="GO" id="GO:0008712">
    <property type="term" value="F:ADP-glyceromanno-heptose 6-epimerase activity"/>
    <property type="evidence" value="ECO:0007669"/>
    <property type="project" value="UniProtKB-EC"/>
</dbReference>
<dbReference type="GO" id="GO:0050661">
    <property type="term" value="F:NADP binding"/>
    <property type="evidence" value="ECO:0007669"/>
    <property type="project" value="InterPro"/>
</dbReference>
<dbReference type="EC" id="5.1.3.20" evidence="5"/>
<dbReference type="InterPro" id="IPR001509">
    <property type="entry name" value="Epimerase_deHydtase"/>
</dbReference>
<proteinExistence type="predicted"/>
<gene>
    <name evidence="5" type="primary">waaD</name>
    <name evidence="5" type="ORF">CAV_1332</name>
</gene>
<keyword evidence="3" id="KW-0119">Carbohydrate metabolism</keyword>
<dbReference type="SUPFAM" id="SSF51735">
    <property type="entry name" value="NAD(P)-binding Rossmann-fold domains"/>
    <property type="match status" value="1"/>
</dbReference>
<keyword evidence="6" id="KW-1185">Reference proteome</keyword>
<dbReference type="AlphaFoldDB" id="A0A222MZC1"/>
<dbReference type="Pfam" id="PF01370">
    <property type="entry name" value="Epimerase"/>
    <property type="match status" value="1"/>
</dbReference>
<dbReference type="NCBIfam" id="TIGR02197">
    <property type="entry name" value="heptose_epim"/>
    <property type="match status" value="1"/>
</dbReference>
<organism evidence="5 6">
    <name type="scientific">Campylobacter avium LMG 24591</name>
    <dbReference type="NCBI Taxonomy" id="522484"/>
    <lineage>
        <taxon>Bacteria</taxon>
        <taxon>Pseudomonadati</taxon>
        <taxon>Campylobacterota</taxon>
        <taxon>Epsilonproteobacteria</taxon>
        <taxon>Campylobacterales</taxon>
        <taxon>Campylobacteraceae</taxon>
        <taxon>Campylobacter</taxon>
    </lineage>
</organism>
<dbReference type="Proteomes" id="UP000201169">
    <property type="component" value="Chromosome"/>
</dbReference>
<dbReference type="KEGG" id="cavi:CAV_1332"/>
<evidence type="ECO:0000313" key="5">
    <source>
        <dbReference type="EMBL" id="ASQ30956.1"/>
    </source>
</evidence>